<dbReference type="AlphaFoldDB" id="A0A934M1J2"/>
<name>A0A934M1J2_9CLOT</name>
<comment type="caution">
    <text evidence="1">The sequence shown here is derived from an EMBL/GenBank/DDBJ whole genome shotgun (WGS) entry which is preliminary data.</text>
</comment>
<accession>A0A934M1J2</accession>
<gene>
    <name evidence="1" type="ORF">I6U51_00345</name>
</gene>
<dbReference type="GO" id="GO:0009236">
    <property type="term" value="P:cobalamin biosynthetic process"/>
    <property type="evidence" value="ECO:0007669"/>
    <property type="project" value="InterPro"/>
</dbReference>
<dbReference type="GO" id="GO:0005524">
    <property type="term" value="F:ATP binding"/>
    <property type="evidence" value="ECO:0007669"/>
    <property type="project" value="InterPro"/>
</dbReference>
<dbReference type="PIRSF" id="PIRSF015617">
    <property type="entry name" value="Adensltrnsf_CobA"/>
    <property type="match status" value="1"/>
</dbReference>
<dbReference type="EMBL" id="JAEEGB010000001">
    <property type="protein sequence ID" value="MBI6871152.1"/>
    <property type="molecule type" value="Genomic_DNA"/>
</dbReference>
<evidence type="ECO:0000313" key="1">
    <source>
        <dbReference type="EMBL" id="MBI6871152.1"/>
    </source>
</evidence>
<dbReference type="Proteomes" id="UP000622687">
    <property type="component" value="Unassembled WGS sequence"/>
</dbReference>
<proteinExistence type="predicted"/>
<keyword evidence="2" id="KW-1185">Reference proteome</keyword>
<dbReference type="NCBIfam" id="NF004637">
    <property type="entry name" value="PRK05986.1"/>
    <property type="match status" value="1"/>
</dbReference>
<dbReference type="GO" id="GO:0008817">
    <property type="term" value="F:corrinoid adenosyltransferase activity"/>
    <property type="evidence" value="ECO:0007669"/>
    <property type="project" value="InterPro"/>
</dbReference>
<dbReference type="Pfam" id="PF02572">
    <property type="entry name" value="CobA_CobO_BtuR"/>
    <property type="match status" value="1"/>
</dbReference>
<dbReference type="InterPro" id="IPR003724">
    <property type="entry name" value="CblAdoTrfase_CobA"/>
</dbReference>
<reference evidence="1" key="1">
    <citation type="submission" date="2020-12" db="EMBL/GenBank/DDBJ databases">
        <title>Clostridium thailandense sp. nov., a novel acetogenic bacterium isolated from peat land soil in Thailand.</title>
        <authorList>
            <person name="Chaikitkaew S."/>
            <person name="Birkeland N.K."/>
        </authorList>
    </citation>
    <scope>NUCLEOTIDE SEQUENCE</scope>
    <source>
        <strain evidence="1">DSM 17425</strain>
    </source>
</reference>
<dbReference type="SUPFAM" id="SSF52540">
    <property type="entry name" value="P-loop containing nucleoside triphosphate hydrolases"/>
    <property type="match status" value="1"/>
</dbReference>
<dbReference type="Gene3D" id="3.40.50.300">
    <property type="entry name" value="P-loop containing nucleotide triphosphate hydrolases"/>
    <property type="match status" value="1"/>
</dbReference>
<organism evidence="1 2">
    <name type="scientific">Clostridium aciditolerans</name>
    <dbReference type="NCBI Taxonomy" id="339861"/>
    <lineage>
        <taxon>Bacteria</taxon>
        <taxon>Bacillati</taxon>
        <taxon>Bacillota</taxon>
        <taxon>Clostridia</taxon>
        <taxon>Eubacteriales</taxon>
        <taxon>Clostridiaceae</taxon>
        <taxon>Clostridium</taxon>
    </lineage>
</organism>
<dbReference type="InterPro" id="IPR027417">
    <property type="entry name" value="P-loop_NTPase"/>
</dbReference>
<dbReference type="PANTHER" id="PTHR46638">
    <property type="entry name" value="CORRINOID ADENOSYLTRANSFERASE"/>
    <property type="match status" value="1"/>
</dbReference>
<evidence type="ECO:0000313" key="2">
    <source>
        <dbReference type="Proteomes" id="UP000622687"/>
    </source>
</evidence>
<dbReference type="PANTHER" id="PTHR46638:SF1">
    <property type="entry name" value="CORRINOID ADENOSYLTRANSFERASE"/>
    <property type="match status" value="1"/>
</dbReference>
<sequence>MIMEKGYIQVYTGNGKGKTTCALGLSLRAVCAGKKVFFGQFTKGMKYSELNAPNYLPNFTLEQFGRDVFILGNPTKADKEVARKGLQKAEEVLTSGEYDVVVLDEINIALFYELFSVDEVIEILDRKAEKTEVILTGRYANERIIEKADLVTEMKEIKHYYTQGVPARKGIED</sequence>
<dbReference type="CDD" id="cd00561">
    <property type="entry name" value="CobA_ACA"/>
    <property type="match status" value="1"/>
</dbReference>
<protein>
    <submittedName>
        <fullName evidence="1">Cob(I)yrinic acid a,c-diamide adenosyltransferase</fullName>
    </submittedName>
</protein>